<feature type="domain" description="Dienelactone hydrolase" evidence="1">
    <location>
        <begin position="30"/>
        <end position="235"/>
    </location>
</feature>
<dbReference type="EMBL" id="KB296930">
    <property type="protein sequence ID" value="ELU11143.1"/>
    <property type="molecule type" value="Genomic_DNA"/>
</dbReference>
<evidence type="ECO:0000313" key="3">
    <source>
        <dbReference type="EnsemblMetazoa" id="CapteP122810"/>
    </source>
</evidence>
<sequence length="241" mass="26245">MHSASAEQAKCRKFQGHRVRYGSDGESTGVLFNHEQACHGGVVVLHEWWGLNNFAQNASSRIAEAGLCVLAADVFRGQVFTKHVNAKENMMKLDFSEAAKEVGAAASHLRVVGCTRIAVTGFGFGGTLSLVAAALFPDLFLAVAPFCGVPRPTVVDVSKIKAKVEGHYALDDKVVGVAAISDVKALEERLAQGGVRHEIIWYKAKHAFCVPDYETYDATASETLFSNLRAFFKRELTDQRE</sequence>
<dbReference type="PANTHER" id="PTHR46623:SF6">
    <property type="entry name" value="ALPHA_BETA-HYDROLASES SUPERFAMILY PROTEIN"/>
    <property type="match status" value="1"/>
</dbReference>
<dbReference type="EnsemblMetazoa" id="CapteT122810">
    <property type="protein sequence ID" value="CapteP122810"/>
    <property type="gene ID" value="CapteG122810"/>
</dbReference>
<dbReference type="Pfam" id="PF01738">
    <property type="entry name" value="DLH"/>
    <property type="match status" value="1"/>
</dbReference>
<reference evidence="3" key="3">
    <citation type="submission" date="2015-06" db="UniProtKB">
        <authorList>
            <consortium name="EnsemblMetazoa"/>
        </authorList>
    </citation>
    <scope>IDENTIFICATION</scope>
</reference>
<organism evidence="2">
    <name type="scientific">Capitella teleta</name>
    <name type="common">Polychaete worm</name>
    <dbReference type="NCBI Taxonomy" id="283909"/>
    <lineage>
        <taxon>Eukaryota</taxon>
        <taxon>Metazoa</taxon>
        <taxon>Spiralia</taxon>
        <taxon>Lophotrochozoa</taxon>
        <taxon>Annelida</taxon>
        <taxon>Polychaeta</taxon>
        <taxon>Sedentaria</taxon>
        <taxon>Scolecida</taxon>
        <taxon>Capitellidae</taxon>
        <taxon>Capitella</taxon>
    </lineage>
</organism>
<dbReference type="InterPro" id="IPR002925">
    <property type="entry name" value="Dienelactn_hydro"/>
</dbReference>
<proteinExistence type="predicted"/>
<dbReference type="AlphaFoldDB" id="R7UX34"/>
<keyword evidence="4" id="KW-1185">Reference proteome</keyword>
<reference evidence="4" key="1">
    <citation type="submission" date="2012-12" db="EMBL/GenBank/DDBJ databases">
        <authorList>
            <person name="Hellsten U."/>
            <person name="Grimwood J."/>
            <person name="Chapman J.A."/>
            <person name="Shapiro H."/>
            <person name="Aerts A."/>
            <person name="Otillar R.P."/>
            <person name="Terry A.Y."/>
            <person name="Boore J.L."/>
            <person name="Simakov O."/>
            <person name="Marletaz F."/>
            <person name="Cho S.-J."/>
            <person name="Edsinger-Gonzales E."/>
            <person name="Havlak P."/>
            <person name="Kuo D.-H."/>
            <person name="Larsson T."/>
            <person name="Lv J."/>
            <person name="Arendt D."/>
            <person name="Savage R."/>
            <person name="Osoegawa K."/>
            <person name="de Jong P."/>
            <person name="Lindberg D.R."/>
            <person name="Seaver E.C."/>
            <person name="Weisblat D.A."/>
            <person name="Putnam N.H."/>
            <person name="Grigoriev I.V."/>
            <person name="Rokhsar D.S."/>
        </authorList>
    </citation>
    <scope>NUCLEOTIDE SEQUENCE</scope>
    <source>
        <strain evidence="4">I ESC-2004</strain>
    </source>
</reference>
<dbReference type="OrthoDB" id="17560at2759"/>
<dbReference type="SUPFAM" id="SSF53474">
    <property type="entry name" value="alpha/beta-Hydrolases"/>
    <property type="match status" value="1"/>
</dbReference>
<accession>R7UX34</accession>
<dbReference type="OMA" id="AMSKEAY"/>
<evidence type="ECO:0000259" key="1">
    <source>
        <dbReference type="Pfam" id="PF01738"/>
    </source>
</evidence>
<dbReference type="Gene3D" id="3.40.50.1820">
    <property type="entry name" value="alpha/beta hydrolase"/>
    <property type="match status" value="1"/>
</dbReference>
<reference evidence="2 4" key="2">
    <citation type="journal article" date="2013" name="Nature">
        <title>Insights into bilaterian evolution from three spiralian genomes.</title>
        <authorList>
            <person name="Simakov O."/>
            <person name="Marletaz F."/>
            <person name="Cho S.J."/>
            <person name="Edsinger-Gonzales E."/>
            <person name="Havlak P."/>
            <person name="Hellsten U."/>
            <person name="Kuo D.H."/>
            <person name="Larsson T."/>
            <person name="Lv J."/>
            <person name="Arendt D."/>
            <person name="Savage R."/>
            <person name="Osoegawa K."/>
            <person name="de Jong P."/>
            <person name="Grimwood J."/>
            <person name="Chapman J.A."/>
            <person name="Shapiro H."/>
            <person name="Aerts A."/>
            <person name="Otillar R.P."/>
            <person name="Terry A.Y."/>
            <person name="Boore J.L."/>
            <person name="Grigoriev I.V."/>
            <person name="Lindberg D.R."/>
            <person name="Seaver E.C."/>
            <person name="Weisblat D.A."/>
            <person name="Putnam N.H."/>
            <person name="Rokhsar D.S."/>
        </authorList>
    </citation>
    <scope>NUCLEOTIDE SEQUENCE</scope>
    <source>
        <strain evidence="2 4">I ESC-2004</strain>
    </source>
</reference>
<gene>
    <name evidence="2" type="ORF">CAPTEDRAFT_122810</name>
</gene>
<evidence type="ECO:0000313" key="2">
    <source>
        <dbReference type="EMBL" id="ELU11143.1"/>
    </source>
</evidence>
<dbReference type="HOGENOM" id="CLU_054590_7_2_1"/>
<dbReference type="Proteomes" id="UP000014760">
    <property type="component" value="Unassembled WGS sequence"/>
</dbReference>
<dbReference type="InterPro" id="IPR051049">
    <property type="entry name" value="Dienelactone_hydrolase-like"/>
</dbReference>
<dbReference type="GO" id="GO:0016787">
    <property type="term" value="F:hydrolase activity"/>
    <property type="evidence" value="ECO:0007669"/>
    <property type="project" value="InterPro"/>
</dbReference>
<evidence type="ECO:0000313" key="4">
    <source>
        <dbReference type="Proteomes" id="UP000014760"/>
    </source>
</evidence>
<dbReference type="InterPro" id="IPR029058">
    <property type="entry name" value="AB_hydrolase_fold"/>
</dbReference>
<dbReference type="PANTHER" id="PTHR46623">
    <property type="entry name" value="CARBOXYMETHYLENEBUTENOLIDASE-RELATED"/>
    <property type="match status" value="1"/>
</dbReference>
<protein>
    <recommendedName>
        <fullName evidence="1">Dienelactone hydrolase domain-containing protein</fullName>
    </recommendedName>
</protein>
<dbReference type="EMBL" id="AMQN01040678">
    <property type="status" value="NOT_ANNOTATED_CDS"/>
    <property type="molecule type" value="Genomic_DNA"/>
</dbReference>
<dbReference type="STRING" id="283909.R7UX34"/>
<name>R7UX34_CAPTE</name>